<comment type="subcellular location">
    <subcellularLocation>
        <location evidence="3">Endoplasmic reticulum membrane</location>
        <topology evidence="3">Peripheral membrane protein</topology>
    </subcellularLocation>
    <subcellularLocation>
        <location evidence="2">Microsome membrane</location>
        <topology evidence="2">Peripheral membrane protein</topology>
    </subcellularLocation>
</comment>
<comment type="caution">
    <text evidence="16">The sequence shown here is derived from an EMBL/GenBank/DDBJ whole genome shotgun (WGS) entry which is preliminary data.</text>
</comment>
<keyword evidence="12 15" id="KW-0472">Membrane</keyword>
<dbReference type="GO" id="GO:0016705">
    <property type="term" value="F:oxidoreductase activity, acting on paired donors, with incorporation or reduction of molecular oxygen"/>
    <property type="evidence" value="ECO:0007669"/>
    <property type="project" value="InterPro"/>
</dbReference>
<keyword evidence="8" id="KW-0492">Microsome</keyword>
<dbReference type="PRINTS" id="PR00463">
    <property type="entry name" value="EP450I"/>
</dbReference>
<dbReference type="PRINTS" id="PR00385">
    <property type="entry name" value="P450"/>
</dbReference>
<dbReference type="InterPro" id="IPR002401">
    <property type="entry name" value="Cyt_P450_E_grp-I"/>
</dbReference>
<evidence type="ECO:0000256" key="2">
    <source>
        <dbReference type="ARBA" id="ARBA00004174"/>
    </source>
</evidence>
<evidence type="ECO:0000256" key="14">
    <source>
        <dbReference type="RuleBase" id="RU000461"/>
    </source>
</evidence>
<dbReference type="EMBL" id="VTPC01091189">
    <property type="protein sequence ID" value="KAF2879305.1"/>
    <property type="molecule type" value="Genomic_DNA"/>
</dbReference>
<evidence type="ECO:0000256" key="1">
    <source>
        <dbReference type="ARBA" id="ARBA00001971"/>
    </source>
</evidence>
<keyword evidence="15" id="KW-1133">Transmembrane helix</keyword>
<organism evidence="16 17">
    <name type="scientific">Ignelater luminosus</name>
    <name type="common">Cucubano</name>
    <name type="synonym">Pyrophorus luminosus</name>
    <dbReference type="NCBI Taxonomy" id="2038154"/>
    <lineage>
        <taxon>Eukaryota</taxon>
        <taxon>Metazoa</taxon>
        <taxon>Ecdysozoa</taxon>
        <taxon>Arthropoda</taxon>
        <taxon>Hexapoda</taxon>
        <taxon>Insecta</taxon>
        <taxon>Pterygota</taxon>
        <taxon>Neoptera</taxon>
        <taxon>Endopterygota</taxon>
        <taxon>Coleoptera</taxon>
        <taxon>Polyphaga</taxon>
        <taxon>Elateriformia</taxon>
        <taxon>Elateroidea</taxon>
        <taxon>Elateridae</taxon>
        <taxon>Agrypninae</taxon>
        <taxon>Pyrophorini</taxon>
        <taxon>Ignelater</taxon>
    </lineage>
</organism>
<evidence type="ECO:0000256" key="11">
    <source>
        <dbReference type="ARBA" id="ARBA00023033"/>
    </source>
</evidence>
<evidence type="ECO:0000256" key="15">
    <source>
        <dbReference type="SAM" id="Phobius"/>
    </source>
</evidence>
<evidence type="ECO:0000256" key="3">
    <source>
        <dbReference type="ARBA" id="ARBA00004406"/>
    </source>
</evidence>
<dbReference type="GO" id="GO:0005789">
    <property type="term" value="C:endoplasmic reticulum membrane"/>
    <property type="evidence" value="ECO:0007669"/>
    <property type="project" value="UniProtKB-SubCell"/>
</dbReference>
<dbReference type="GO" id="GO:0005506">
    <property type="term" value="F:iron ion binding"/>
    <property type="evidence" value="ECO:0007669"/>
    <property type="project" value="InterPro"/>
</dbReference>
<dbReference type="InterPro" id="IPR036396">
    <property type="entry name" value="Cyt_P450_sf"/>
</dbReference>
<protein>
    <recommendedName>
        <fullName evidence="18">Cytochrome P450</fullName>
    </recommendedName>
</protein>
<dbReference type="Proteomes" id="UP000801492">
    <property type="component" value="Unassembled WGS sequence"/>
</dbReference>
<accession>A0A8K0C3F5</accession>
<dbReference type="GO" id="GO:0020037">
    <property type="term" value="F:heme binding"/>
    <property type="evidence" value="ECO:0007669"/>
    <property type="project" value="InterPro"/>
</dbReference>
<name>A0A8K0C3F5_IGNLU</name>
<keyword evidence="10 13" id="KW-0408">Iron</keyword>
<dbReference type="Pfam" id="PF00067">
    <property type="entry name" value="p450"/>
    <property type="match status" value="1"/>
</dbReference>
<sequence>MFYATLLQITLYLLLFLLSIVLFILYKNSLKSLQYWKNKNVPHPKPWPFIGNLLDLVTLRFTGGICLENLYEQFETPYFGIYIFHYPYLIIKDPELIKSMLTKDFQHFTDRLFSTDKKYDSLVSNFMFCLQYSEWKWTRSKVTPIFTITKLKKMLFLMNDVADEMIEHIEDELNKGPIDIKDICLKYSMDVIATTAFGSNGHCFKDEDSAFLAIARQTFHVSWGRFIAQTCLLLAPRAISLFNLKYFDDKVTNFIREMSWDALRKRMNSTTKRNDMIDVMKQILQENPPKDNTESERDRIIAQVGTFFSAGFETASAMMSFALYEISMQPDIQNKVREEINTVLSRYESINNEALEDMKYLHMILLETFRKYPVIQFLDRTCTKDYQISNSNVTIDKGTLLMFPLFGLHYDPQYFPNPKKFDPERFLDENESGIDKQFFYLPFGKGPRDCLGKQFAMQEMKVGLARILSAFEINKCANTPDFLKLTSKGFITASQQKIELLFKKIS</sequence>
<dbReference type="InterPro" id="IPR001128">
    <property type="entry name" value="Cyt_P450"/>
</dbReference>
<feature type="transmembrane region" description="Helical" evidence="15">
    <location>
        <begin position="6"/>
        <end position="26"/>
    </location>
</feature>
<evidence type="ECO:0000256" key="10">
    <source>
        <dbReference type="ARBA" id="ARBA00023004"/>
    </source>
</evidence>
<dbReference type="InterPro" id="IPR050476">
    <property type="entry name" value="Insect_CytP450_Detox"/>
</dbReference>
<gene>
    <name evidence="16" type="ORF">ILUMI_26860</name>
</gene>
<keyword evidence="5 13" id="KW-0349">Heme</keyword>
<keyword evidence="9 14" id="KW-0560">Oxidoreductase</keyword>
<dbReference type="GO" id="GO:0004497">
    <property type="term" value="F:monooxygenase activity"/>
    <property type="evidence" value="ECO:0007669"/>
    <property type="project" value="UniProtKB-KW"/>
</dbReference>
<keyword evidence="7" id="KW-0256">Endoplasmic reticulum</keyword>
<keyword evidence="6 13" id="KW-0479">Metal-binding</keyword>
<dbReference type="AlphaFoldDB" id="A0A8K0C3F5"/>
<dbReference type="CDD" id="cd11056">
    <property type="entry name" value="CYP6-like"/>
    <property type="match status" value="1"/>
</dbReference>
<evidence type="ECO:0000256" key="4">
    <source>
        <dbReference type="ARBA" id="ARBA00010617"/>
    </source>
</evidence>
<comment type="similarity">
    <text evidence="4 14">Belongs to the cytochrome P450 family.</text>
</comment>
<dbReference type="FunFam" id="1.10.630.10:FF:000042">
    <property type="entry name" value="Cytochrome P450"/>
    <property type="match status" value="1"/>
</dbReference>
<keyword evidence="15" id="KW-0812">Transmembrane</keyword>
<evidence type="ECO:0000256" key="5">
    <source>
        <dbReference type="ARBA" id="ARBA00022617"/>
    </source>
</evidence>
<feature type="binding site" description="axial binding residue" evidence="13">
    <location>
        <position position="450"/>
    </location>
    <ligand>
        <name>heme</name>
        <dbReference type="ChEBI" id="CHEBI:30413"/>
    </ligand>
    <ligandPart>
        <name>Fe</name>
        <dbReference type="ChEBI" id="CHEBI:18248"/>
    </ligandPart>
</feature>
<dbReference type="PANTHER" id="PTHR24292:SF45">
    <property type="entry name" value="CYTOCHROME P450 6G1-RELATED"/>
    <property type="match status" value="1"/>
</dbReference>
<dbReference type="OrthoDB" id="2789670at2759"/>
<evidence type="ECO:0000256" key="12">
    <source>
        <dbReference type="ARBA" id="ARBA00023136"/>
    </source>
</evidence>
<reference evidence="16" key="1">
    <citation type="submission" date="2019-08" db="EMBL/GenBank/DDBJ databases">
        <title>The genome of the North American firefly Photinus pyralis.</title>
        <authorList>
            <consortium name="Photinus pyralis genome working group"/>
            <person name="Fallon T.R."/>
            <person name="Sander Lower S.E."/>
            <person name="Weng J.-K."/>
        </authorList>
    </citation>
    <scope>NUCLEOTIDE SEQUENCE</scope>
    <source>
        <strain evidence="16">TRF0915ILg1</strain>
        <tissue evidence="16">Whole body</tissue>
    </source>
</reference>
<evidence type="ECO:0000256" key="8">
    <source>
        <dbReference type="ARBA" id="ARBA00022848"/>
    </source>
</evidence>
<dbReference type="InterPro" id="IPR017972">
    <property type="entry name" value="Cyt_P450_CS"/>
</dbReference>
<evidence type="ECO:0000313" key="16">
    <source>
        <dbReference type="EMBL" id="KAF2879305.1"/>
    </source>
</evidence>
<dbReference type="Gene3D" id="1.10.630.10">
    <property type="entry name" value="Cytochrome P450"/>
    <property type="match status" value="1"/>
</dbReference>
<evidence type="ECO:0000256" key="7">
    <source>
        <dbReference type="ARBA" id="ARBA00022824"/>
    </source>
</evidence>
<dbReference type="PROSITE" id="PS00086">
    <property type="entry name" value="CYTOCHROME_P450"/>
    <property type="match status" value="1"/>
</dbReference>
<proteinExistence type="inferred from homology"/>
<dbReference type="SUPFAM" id="SSF48264">
    <property type="entry name" value="Cytochrome P450"/>
    <property type="match status" value="1"/>
</dbReference>
<comment type="cofactor">
    <cofactor evidence="1 13">
        <name>heme</name>
        <dbReference type="ChEBI" id="CHEBI:30413"/>
    </cofactor>
</comment>
<evidence type="ECO:0000313" key="17">
    <source>
        <dbReference type="Proteomes" id="UP000801492"/>
    </source>
</evidence>
<evidence type="ECO:0000256" key="6">
    <source>
        <dbReference type="ARBA" id="ARBA00022723"/>
    </source>
</evidence>
<keyword evidence="17" id="KW-1185">Reference proteome</keyword>
<evidence type="ECO:0000256" key="13">
    <source>
        <dbReference type="PIRSR" id="PIRSR602401-1"/>
    </source>
</evidence>
<dbReference type="PANTHER" id="PTHR24292">
    <property type="entry name" value="CYTOCHROME P450"/>
    <property type="match status" value="1"/>
</dbReference>
<keyword evidence="11 14" id="KW-0503">Monooxygenase</keyword>
<evidence type="ECO:0008006" key="18">
    <source>
        <dbReference type="Google" id="ProtNLM"/>
    </source>
</evidence>
<evidence type="ECO:0000256" key="9">
    <source>
        <dbReference type="ARBA" id="ARBA00023002"/>
    </source>
</evidence>